<gene>
    <name evidence="3" type="ORF">DLJ53_30150</name>
</gene>
<accession>A0A8B2NMZ8</accession>
<dbReference type="RefSeq" id="WP_111352051.1">
    <property type="nucleotide sequence ID" value="NZ_JAIWKD010000010.1"/>
</dbReference>
<organism evidence="3 4">
    <name type="scientific">Acuticoccus sediminis</name>
    <dbReference type="NCBI Taxonomy" id="2184697"/>
    <lineage>
        <taxon>Bacteria</taxon>
        <taxon>Pseudomonadati</taxon>
        <taxon>Pseudomonadota</taxon>
        <taxon>Alphaproteobacteria</taxon>
        <taxon>Hyphomicrobiales</taxon>
        <taxon>Amorphaceae</taxon>
        <taxon>Acuticoccus</taxon>
    </lineage>
</organism>
<evidence type="ECO:0000256" key="1">
    <source>
        <dbReference type="PROSITE-ProRule" id="PRU00473"/>
    </source>
</evidence>
<name>A0A8B2NMZ8_9HYPH</name>
<dbReference type="GO" id="GO:0016020">
    <property type="term" value="C:membrane"/>
    <property type="evidence" value="ECO:0007669"/>
    <property type="project" value="UniProtKB-UniRule"/>
</dbReference>
<dbReference type="EMBL" id="QHHQ01000010">
    <property type="protein sequence ID" value="RAH96944.1"/>
    <property type="molecule type" value="Genomic_DNA"/>
</dbReference>
<sequence>MSTEERAENRRVEIVIAPDVASSNLQDAPADQGTAPAANAPDIFDEILFQDSIFGPEEDDASFAAPNDAGPAVTFEDFGAADFAMQTHDLFI</sequence>
<keyword evidence="1" id="KW-0472">Membrane</keyword>
<proteinExistence type="predicted"/>
<protein>
    <recommendedName>
        <fullName evidence="2">OmpA-like domain-containing protein</fullName>
    </recommendedName>
</protein>
<evidence type="ECO:0000313" key="4">
    <source>
        <dbReference type="Proteomes" id="UP000249590"/>
    </source>
</evidence>
<reference evidence="3 4" key="1">
    <citation type="submission" date="2018-05" db="EMBL/GenBank/DDBJ databases">
        <title>Acuticoccus sediminis sp. nov., isolated from deep-sea sediment of Indian Ocean.</title>
        <authorList>
            <person name="Liu X."/>
            <person name="Lai Q."/>
            <person name="Du Y."/>
            <person name="Sun F."/>
            <person name="Zhang X."/>
            <person name="Wang S."/>
            <person name="Shao Z."/>
        </authorList>
    </citation>
    <scope>NUCLEOTIDE SEQUENCE [LARGE SCALE GENOMIC DNA]</scope>
    <source>
        <strain evidence="3 4">PTG4-2</strain>
    </source>
</reference>
<evidence type="ECO:0000313" key="3">
    <source>
        <dbReference type="EMBL" id="RAH96944.1"/>
    </source>
</evidence>
<keyword evidence="4" id="KW-1185">Reference proteome</keyword>
<dbReference type="PROSITE" id="PS51123">
    <property type="entry name" value="OMPA_2"/>
    <property type="match status" value="1"/>
</dbReference>
<dbReference type="Proteomes" id="UP000249590">
    <property type="component" value="Unassembled WGS sequence"/>
</dbReference>
<dbReference type="InterPro" id="IPR006665">
    <property type="entry name" value="OmpA-like"/>
</dbReference>
<evidence type="ECO:0000259" key="2">
    <source>
        <dbReference type="PROSITE" id="PS51123"/>
    </source>
</evidence>
<comment type="caution">
    <text evidence="3">The sequence shown here is derived from an EMBL/GenBank/DDBJ whole genome shotgun (WGS) entry which is preliminary data.</text>
</comment>
<feature type="domain" description="OmpA-like" evidence="2">
    <location>
        <begin position="1"/>
        <end position="20"/>
    </location>
</feature>
<dbReference type="AlphaFoldDB" id="A0A8B2NMZ8"/>